<proteinExistence type="predicted"/>
<evidence type="ECO:0000256" key="1">
    <source>
        <dbReference type="SAM" id="Phobius"/>
    </source>
</evidence>
<keyword evidence="3" id="KW-1185">Reference proteome</keyword>
<keyword evidence="1" id="KW-1133">Transmembrane helix</keyword>
<accession>A0A316YMY9</accession>
<organism evidence="2 3">
    <name type="scientific">Acaromyces ingoldii</name>
    <dbReference type="NCBI Taxonomy" id="215250"/>
    <lineage>
        <taxon>Eukaryota</taxon>
        <taxon>Fungi</taxon>
        <taxon>Dikarya</taxon>
        <taxon>Basidiomycota</taxon>
        <taxon>Ustilaginomycotina</taxon>
        <taxon>Exobasidiomycetes</taxon>
        <taxon>Exobasidiales</taxon>
        <taxon>Cryptobasidiaceae</taxon>
        <taxon>Acaromyces</taxon>
    </lineage>
</organism>
<dbReference type="RefSeq" id="XP_025377604.1">
    <property type="nucleotide sequence ID" value="XM_025524052.1"/>
</dbReference>
<protein>
    <submittedName>
        <fullName evidence="2">Uncharacterized protein</fullName>
    </submittedName>
</protein>
<keyword evidence="1" id="KW-0472">Membrane</keyword>
<gene>
    <name evidence="2" type="ORF">FA10DRAFT_286118</name>
</gene>
<feature type="transmembrane region" description="Helical" evidence="1">
    <location>
        <begin position="14"/>
        <end position="32"/>
    </location>
</feature>
<dbReference type="OrthoDB" id="3784821at2759"/>
<evidence type="ECO:0000313" key="2">
    <source>
        <dbReference type="EMBL" id="PWN90406.1"/>
    </source>
</evidence>
<dbReference type="EMBL" id="KZ819636">
    <property type="protein sequence ID" value="PWN90406.1"/>
    <property type="molecule type" value="Genomic_DNA"/>
</dbReference>
<name>A0A316YMY9_9BASI</name>
<reference evidence="2 3" key="1">
    <citation type="journal article" date="2018" name="Mol. Biol. Evol.">
        <title>Broad Genomic Sampling Reveals a Smut Pathogenic Ancestry of the Fungal Clade Ustilaginomycotina.</title>
        <authorList>
            <person name="Kijpornyongpan T."/>
            <person name="Mondo S.J."/>
            <person name="Barry K."/>
            <person name="Sandor L."/>
            <person name="Lee J."/>
            <person name="Lipzen A."/>
            <person name="Pangilinan J."/>
            <person name="LaButti K."/>
            <person name="Hainaut M."/>
            <person name="Henrissat B."/>
            <person name="Grigoriev I.V."/>
            <person name="Spatafora J.W."/>
            <person name="Aime M.C."/>
        </authorList>
    </citation>
    <scope>NUCLEOTIDE SEQUENCE [LARGE SCALE GENOMIC DNA]</scope>
    <source>
        <strain evidence="2 3">MCA 4198</strain>
    </source>
</reference>
<dbReference type="GeneID" id="37045968"/>
<dbReference type="AlphaFoldDB" id="A0A316YMY9"/>
<sequence>MPPKPPLTPDQKRIRVMVVTFPVLVASSVVLVKRLFLGEQQRELPVHGKIASRPA</sequence>
<dbReference type="Proteomes" id="UP000245768">
    <property type="component" value="Unassembled WGS sequence"/>
</dbReference>
<evidence type="ECO:0000313" key="3">
    <source>
        <dbReference type="Proteomes" id="UP000245768"/>
    </source>
</evidence>
<dbReference type="STRING" id="215250.A0A316YMY9"/>
<keyword evidence="1" id="KW-0812">Transmembrane</keyword>
<dbReference type="InParanoid" id="A0A316YMY9"/>